<dbReference type="SUPFAM" id="SSF55729">
    <property type="entry name" value="Acyl-CoA N-acyltransferases (Nat)"/>
    <property type="match status" value="1"/>
</dbReference>
<feature type="domain" description="N-acetyltransferase" evidence="3">
    <location>
        <begin position="3"/>
        <end position="152"/>
    </location>
</feature>
<dbReference type="InterPro" id="IPR050832">
    <property type="entry name" value="Bact_Acetyltransf"/>
</dbReference>
<evidence type="ECO:0000313" key="5">
    <source>
        <dbReference type="Proteomes" id="UP001596512"/>
    </source>
</evidence>
<dbReference type="Gene3D" id="3.40.630.30">
    <property type="match status" value="1"/>
</dbReference>
<gene>
    <name evidence="4" type="ORF">ACFQV2_29600</name>
</gene>
<evidence type="ECO:0000313" key="4">
    <source>
        <dbReference type="EMBL" id="MFC7616983.1"/>
    </source>
</evidence>
<protein>
    <submittedName>
        <fullName evidence="4">GNAT family N-acetyltransferase</fullName>
    </submittedName>
</protein>
<accession>A0ABW2TX00</accession>
<keyword evidence="5" id="KW-1185">Reference proteome</keyword>
<dbReference type="PANTHER" id="PTHR43877">
    <property type="entry name" value="AMINOALKYLPHOSPHONATE N-ACETYLTRANSFERASE-RELATED-RELATED"/>
    <property type="match status" value="1"/>
</dbReference>
<keyword evidence="2" id="KW-0012">Acyltransferase</keyword>
<sequence length="164" mass="17636">MRIEIRGYDHRDSAALIAEVQQEYVVRYGGPDESPVDPVEFAPPLGLFLVGYADVGAGEVAVATGVAQPRRARGDQADVRHPAARGRGYAKRMLAELETRARDAGHRRLILETGLKQPEAVALYRAAGYTDVPAFGHYADAPLSVHLGKALMEESPCPSTPSAT</sequence>
<dbReference type="InterPro" id="IPR016181">
    <property type="entry name" value="Acyl_CoA_acyltransferase"/>
</dbReference>
<organism evidence="4 5">
    <name type="scientific">Actinokineospora soli</name>
    <dbReference type="NCBI Taxonomy" id="1048753"/>
    <lineage>
        <taxon>Bacteria</taxon>
        <taxon>Bacillati</taxon>
        <taxon>Actinomycetota</taxon>
        <taxon>Actinomycetes</taxon>
        <taxon>Pseudonocardiales</taxon>
        <taxon>Pseudonocardiaceae</taxon>
        <taxon>Actinokineospora</taxon>
    </lineage>
</organism>
<dbReference type="CDD" id="cd04301">
    <property type="entry name" value="NAT_SF"/>
    <property type="match status" value="1"/>
</dbReference>
<proteinExistence type="predicted"/>
<dbReference type="EMBL" id="JBHTEY010000004">
    <property type="protein sequence ID" value="MFC7616983.1"/>
    <property type="molecule type" value="Genomic_DNA"/>
</dbReference>
<dbReference type="PANTHER" id="PTHR43877:SF2">
    <property type="entry name" value="AMINOALKYLPHOSPHONATE N-ACETYLTRANSFERASE-RELATED"/>
    <property type="match status" value="1"/>
</dbReference>
<dbReference type="Pfam" id="PF00583">
    <property type="entry name" value="Acetyltransf_1"/>
    <property type="match status" value="1"/>
</dbReference>
<keyword evidence="1" id="KW-0808">Transferase</keyword>
<dbReference type="PROSITE" id="PS51186">
    <property type="entry name" value="GNAT"/>
    <property type="match status" value="1"/>
</dbReference>
<evidence type="ECO:0000256" key="1">
    <source>
        <dbReference type="ARBA" id="ARBA00022679"/>
    </source>
</evidence>
<name>A0ABW2TX00_9PSEU</name>
<reference evidence="5" key="1">
    <citation type="journal article" date="2019" name="Int. J. Syst. Evol. Microbiol.">
        <title>The Global Catalogue of Microorganisms (GCM) 10K type strain sequencing project: providing services to taxonomists for standard genome sequencing and annotation.</title>
        <authorList>
            <consortium name="The Broad Institute Genomics Platform"/>
            <consortium name="The Broad Institute Genome Sequencing Center for Infectious Disease"/>
            <person name="Wu L."/>
            <person name="Ma J."/>
        </authorList>
    </citation>
    <scope>NUCLEOTIDE SEQUENCE [LARGE SCALE GENOMIC DNA]</scope>
    <source>
        <strain evidence="5">JCM 17695</strain>
    </source>
</reference>
<comment type="caution">
    <text evidence="4">The sequence shown here is derived from an EMBL/GenBank/DDBJ whole genome shotgun (WGS) entry which is preliminary data.</text>
</comment>
<evidence type="ECO:0000259" key="3">
    <source>
        <dbReference type="PROSITE" id="PS51186"/>
    </source>
</evidence>
<dbReference type="InterPro" id="IPR000182">
    <property type="entry name" value="GNAT_dom"/>
</dbReference>
<dbReference type="Proteomes" id="UP001596512">
    <property type="component" value="Unassembled WGS sequence"/>
</dbReference>
<evidence type="ECO:0000256" key="2">
    <source>
        <dbReference type="ARBA" id="ARBA00023315"/>
    </source>
</evidence>